<protein>
    <submittedName>
        <fullName evidence="3">Uncharacterized protein</fullName>
    </submittedName>
</protein>
<reference evidence="3 4" key="1">
    <citation type="submission" date="2018-06" db="EMBL/GenBank/DDBJ databases">
        <authorList>
            <consortium name="Pathogen Informatics"/>
            <person name="Doyle S."/>
        </authorList>
    </citation>
    <scope>NUCLEOTIDE SEQUENCE [LARGE SCALE GENOMIC DNA]</scope>
    <source>
        <strain evidence="3 4">NCTC13184</strain>
    </source>
</reference>
<evidence type="ECO:0000256" key="1">
    <source>
        <dbReference type="SAM" id="MobiDB-lite"/>
    </source>
</evidence>
<keyword evidence="2" id="KW-0812">Transmembrane</keyword>
<accession>A0A378X3E0</accession>
<evidence type="ECO:0000256" key="2">
    <source>
        <dbReference type="SAM" id="Phobius"/>
    </source>
</evidence>
<dbReference type="RefSeq" id="WP_062968763.1">
    <property type="nucleotide sequence ID" value="NZ_JAJFOE010000001.1"/>
</dbReference>
<sequence length="60" mass="6559">MIILGHVYTVGGLAYLAAVAYGLAQNEIRARRRSRTSRANTTTAAAVGRARQRYDHDRAA</sequence>
<dbReference type="Proteomes" id="UP000255082">
    <property type="component" value="Unassembled WGS sequence"/>
</dbReference>
<evidence type="ECO:0000313" key="3">
    <source>
        <dbReference type="EMBL" id="SUA47254.1"/>
    </source>
</evidence>
<feature type="region of interest" description="Disordered" evidence="1">
    <location>
        <begin position="30"/>
        <end position="60"/>
    </location>
</feature>
<evidence type="ECO:0000313" key="4">
    <source>
        <dbReference type="Proteomes" id="UP000255082"/>
    </source>
</evidence>
<feature type="compositionally biased region" description="Low complexity" evidence="1">
    <location>
        <begin position="37"/>
        <end position="46"/>
    </location>
</feature>
<keyword evidence="2" id="KW-1133">Transmembrane helix</keyword>
<dbReference type="AlphaFoldDB" id="A0A378X3E0"/>
<keyword evidence="2" id="KW-0472">Membrane</keyword>
<dbReference type="EMBL" id="UGRU01000001">
    <property type="protein sequence ID" value="SUA47254.1"/>
    <property type="molecule type" value="Genomic_DNA"/>
</dbReference>
<proteinExistence type="predicted"/>
<gene>
    <name evidence="3" type="ORF">NCTC13184_05794</name>
</gene>
<name>A0A378X3E0_9NOCA</name>
<feature type="transmembrane region" description="Helical" evidence="2">
    <location>
        <begin position="6"/>
        <end position="24"/>
    </location>
</feature>
<organism evidence="3 4">
    <name type="scientific">Nocardia africana</name>
    <dbReference type="NCBI Taxonomy" id="134964"/>
    <lineage>
        <taxon>Bacteria</taxon>
        <taxon>Bacillati</taxon>
        <taxon>Actinomycetota</taxon>
        <taxon>Actinomycetes</taxon>
        <taxon>Mycobacteriales</taxon>
        <taxon>Nocardiaceae</taxon>
        <taxon>Nocardia</taxon>
    </lineage>
</organism>